<keyword evidence="1" id="KW-0472">Membrane</keyword>
<dbReference type="InterPro" id="IPR002881">
    <property type="entry name" value="DUF58"/>
</dbReference>
<dbReference type="PANTHER" id="PTHR34351">
    <property type="entry name" value="SLR1927 PROTEIN-RELATED"/>
    <property type="match status" value="1"/>
</dbReference>
<gene>
    <name evidence="3" type="ORF">ACFQ38_13725</name>
</gene>
<evidence type="ECO:0000259" key="2">
    <source>
        <dbReference type="Pfam" id="PF01882"/>
    </source>
</evidence>
<evidence type="ECO:0000313" key="3">
    <source>
        <dbReference type="EMBL" id="MFD1206152.1"/>
    </source>
</evidence>
<dbReference type="Pfam" id="PF01882">
    <property type="entry name" value="DUF58"/>
    <property type="match status" value="1"/>
</dbReference>
<proteinExistence type="predicted"/>
<name>A0ABW3U097_9BACL</name>
<keyword evidence="4" id="KW-1185">Reference proteome</keyword>
<feature type="transmembrane region" description="Helical" evidence="1">
    <location>
        <begin position="36"/>
        <end position="56"/>
    </location>
</feature>
<dbReference type="PANTHER" id="PTHR34351:SF2">
    <property type="entry name" value="DUF58 DOMAIN-CONTAINING PROTEIN"/>
    <property type="match status" value="1"/>
</dbReference>
<dbReference type="Proteomes" id="UP001597231">
    <property type="component" value="Unassembled WGS sequence"/>
</dbReference>
<organism evidence="3 4">
    <name type="scientific">Sporosarcina contaminans</name>
    <dbReference type="NCBI Taxonomy" id="633403"/>
    <lineage>
        <taxon>Bacteria</taxon>
        <taxon>Bacillati</taxon>
        <taxon>Bacillota</taxon>
        <taxon>Bacilli</taxon>
        <taxon>Bacillales</taxon>
        <taxon>Caryophanaceae</taxon>
        <taxon>Sporosarcina</taxon>
    </lineage>
</organism>
<comment type="caution">
    <text evidence="3">The sequence shown here is derived from an EMBL/GenBank/DDBJ whole genome shotgun (WGS) entry which is preliminary data.</text>
</comment>
<accession>A0ABW3U097</accession>
<sequence>MRKSKKLLSMTGRFVFIVGILLSAYGFAMFQGGKVSWTIFYILFPFILYSIALFVYPMNTITAERKILTKNIENGGKLTVTVMLKRRFSFPLLYTIVTEKWGSHQIELRAKNKSSYLFVFGMRKQVEWTYEIDRLPRGQHITEGIHIELSDFFGWIRKTAFIPLRESIIVFPKTVPMNYMSLDAQYDRGAIASPFTLIKDTTMATGVREYQAGDRVTWIHWKSFARTQNLMTKEFEDRQSEDLLVVLDERASEQFEEQIELAASLVKEAIQQQANVSFISVGEHKVEYPFIHSAEQLHDLLVHLAKIEPVESPPHSMDWTPSMRIGGSIVFITGSPDWEILQSLGGATRANSSIICFVVVGEGKRVPKSLSERISYARMKGVKIITLRKTQFANAFREEAM</sequence>
<keyword evidence="1" id="KW-1133">Transmembrane helix</keyword>
<protein>
    <submittedName>
        <fullName evidence="3">DUF58 domain-containing protein</fullName>
    </submittedName>
</protein>
<dbReference type="RefSeq" id="WP_381481564.1">
    <property type="nucleotide sequence ID" value="NZ_JBHTLT010000114.1"/>
</dbReference>
<keyword evidence="1" id="KW-0812">Transmembrane</keyword>
<feature type="transmembrane region" description="Helical" evidence="1">
    <location>
        <begin position="12"/>
        <end position="30"/>
    </location>
</feature>
<feature type="domain" description="DUF58" evidence="2">
    <location>
        <begin position="207"/>
        <end position="311"/>
    </location>
</feature>
<reference evidence="4" key="1">
    <citation type="journal article" date="2019" name="Int. J. Syst. Evol. Microbiol.">
        <title>The Global Catalogue of Microorganisms (GCM) 10K type strain sequencing project: providing services to taxonomists for standard genome sequencing and annotation.</title>
        <authorList>
            <consortium name="The Broad Institute Genomics Platform"/>
            <consortium name="The Broad Institute Genome Sequencing Center for Infectious Disease"/>
            <person name="Wu L."/>
            <person name="Ma J."/>
        </authorList>
    </citation>
    <scope>NUCLEOTIDE SEQUENCE [LARGE SCALE GENOMIC DNA]</scope>
    <source>
        <strain evidence="4">CCUG 53915</strain>
    </source>
</reference>
<evidence type="ECO:0000313" key="4">
    <source>
        <dbReference type="Proteomes" id="UP001597231"/>
    </source>
</evidence>
<evidence type="ECO:0000256" key="1">
    <source>
        <dbReference type="SAM" id="Phobius"/>
    </source>
</evidence>
<dbReference type="EMBL" id="JBHTLT010000114">
    <property type="protein sequence ID" value="MFD1206152.1"/>
    <property type="molecule type" value="Genomic_DNA"/>
</dbReference>